<evidence type="ECO:0000256" key="3">
    <source>
        <dbReference type="ARBA" id="ARBA00022842"/>
    </source>
</evidence>
<evidence type="ECO:0000313" key="10">
    <source>
        <dbReference type="Proteomes" id="UP000477311"/>
    </source>
</evidence>
<dbReference type="CDD" id="cd03319">
    <property type="entry name" value="L-Ala-DL-Glu_epimerase"/>
    <property type="match status" value="1"/>
</dbReference>
<dbReference type="SUPFAM" id="SSF54826">
    <property type="entry name" value="Enolase N-terminal domain-like"/>
    <property type="match status" value="1"/>
</dbReference>
<dbReference type="InterPro" id="IPR013342">
    <property type="entry name" value="Mandelate_racemase_C"/>
</dbReference>
<dbReference type="InterPro" id="IPR036849">
    <property type="entry name" value="Enolase-like_C_sf"/>
</dbReference>
<comment type="cofactor">
    <cofactor evidence="6 7">
        <name>Mg(2+)</name>
        <dbReference type="ChEBI" id="CHEBI:18420"/>
    </cofactor>
    <text evidence="6 7">Binds 1 Mg(2+) ion per subunit.</text>
</comment>
<dbReference type="InterPro" id="IPR029017">
    <property type="entry name" value="Enolase-like_N"/>
</dbReference>
<dbReference type="Gene3D" id="3.30.390.10">
    <property type="entry name" value="Enolase-like, N-terminal domain"/>
    <property type="match status" value="1"/>
</dbReference>
<feature type="binding site" evidence="6">
    <location>
        <position position="209"/>
    </location>
    <ligand>
        <name>Mg(2+)</name>
        <dbReference type="ChEBI" id="CHEBI:18420"/>
    </ligand>
</feature>
<protein>
    <recommendedName>
        <fullName evidence="7">Dipeptide epimerase</fullName>
        <ecNumber evidence="7">5.1.1.-</ecNumber>
    </recommendedName>
</protein>
<dbReference type="SFLD" id="SFLDG00180">
    <property type="entry name" value="muconate_cycloisomerase"/>
    <property type="match status" value="1"/>
</dbReference>
<dbReference type="InterPro" id="IPR034603">
    <property type="entry name" value="Dipeptide_epimerase"/>
</dbReference>
<dbReference type="InterPro" id="IPR034593">
    <property type="entry name" value="DgoD-like"/>
</dbReference>
<dbReference type="GO" id="GO:0046872">
    <property type="term" value="F:metal ion binding"/>
    <property type="evidence" value="ECO:0007669"/>
    <property type="project" value="UniProtKB-KW"/>
</dbReference>
<evidence type="ECO:0000259" key="8">
    <source>
        <dbReference type="SMART" id="SM00922"/>
    </source>
</evidence>
<dbReference type="Pfam" id="PF02746">
    <property type="entry name" value="MR_MLE_N"/>
    <property type="match status" value="1"/>
</dbReference>
<evidence type="ECO:0000256" key="2">
    <source>
        <dbReference type="ARBA" id="ARBA00022723"/>
    </source>
</evidence>
<feature type="domain" description="Mandelate racemase/muconate lactonizing enzyme C-terminal" evidence="8">
    <location>
        <begin position="137"/>
        <end position="231"/>
    </location>
</feature>
<feature type="binding site" evidence="6">
    <location>
        <position position="181"/>
    </location>
    <ligand>
        <name>Mg(2+)</name>
        <dbReference type="ChEBI" id="CHEBI:18420"/>
    </ligand>
</feature>
<accession>A0A6M1RFT5</accession>
<name>A0A6M1RFT5_9BACT</name>
<evidence type="ECO:0000256" key="4">
    <source>
        <dbReference type="ARBA" id="ARBA00023235"/>
    </source>
</evidence>
<dbReference type="SFLD" id="SFLDS00001">
    <property type="entry name" value="Enolase"/>
    <property type="match status" value="1"/>
</dbReference>
<sequence>MQLRFKPIELALVDPWEIANAPLTRTQTVVVLCLRDRDGVVGWGEAAPSVRYSEDVPAVLEFLSRVDPQRLSFTDLEGSRRYLDSLGPAPSSARCALDVALWDGAARRAGRALYDFWGLGFQEGRHVSSFTLGMDRPEVMRTKARAAAGWPILKVKLGGPNDRAILAAVRAEAPQARIRVDANEGWRSKEQALRELEWLAADPGIEFVEQPMPAGLPMADWMWLKERSPLPIFADESCQTVADVPRCAESFHGVNVKLVKAGGLTGARSVLEAARRHGLRTMLGCMIETSVLISAGAHLAALCDFLDLDGNLLIRDDPFVGVTQEAGWLSFAHSPEQVGLRVRPRPGTTFAEWINGSPTLRVTA</sequence>
<dbReference type="EMBL" id="JAAKYA010000017">
    <property type="protein sequence ID" value="NGO38466.1"/>
    <property type="molecule type" value="Genomic_DNA"/>
</dbReference>
<dbReference type="EC" id="5.1.1.-" evidence="7"/>
<evidence type="ECO:0000256" key="5">
    <source>
        <dbReference type="PIRSR" id="PIRSR634603-1"/>
    </source>
</evidence>
<evidence type="ECO:0000313" key="9">
    <source>
        <dbReference type="EMBL" id="NGO38466.1"/>
    </source>
</evidence>
<evidence type="ECO:0000256" key="7">
    <source>
        <dbReference type="RuleBase" id="RU366006"/>
    </source>
</evidence>
<gene>
    <name evidence="9" type="ORF">G4L39_03510</name>
</gene>
<dbReference type="Pfam" id="PF13378">
    <property type="entry name" value="MR_MLE_C"/>
    <property type="match status" value="1"/>
</dbReference>
<dbReference type="SUPFAM" id="SSF51604">
    <property type="entry name" value="Enolase C-terminal domain-like"/>
    <property type="match status" value="1"/>
</dbReference>
<feature type="active site" description="Proton acceptor; specific for (R)-substrate epimerization" evidence="5">
    <location>
        <position position="156"/>
    </location>
</feature>
<comment type="similarity">
    <text evidence="1 7">Belongs to the mandelate racemase/muconate lactonizing enzyme family.</text>
</comment>
<reference evidence="9 10" key="1">
    <citation type="submission" date="2020-02" db="EMBL/GenBank/DDBJ databases">
        <title>Draft genome sequence of Limisphaera ngatamarikiensis NGM72.4T, a thermophilic Verrucomicrobia grouped in subdivision 3.</title>
        <authorList>
            <person name="Carere C.R."/>
            <person name="Steen J."/>
            <person name="Hugenholtz P."/>
            <person name="Stott M.B."/>
        </authorList>
    </citation>
    <scope>NUCLEOTIDE SEQUENCE [LARGE SCALE GENOMIC DNA]</scope>
    <source>
        <strain evidence="9 10">NGM72.4</strain>
    </source>
</reference>
<dbReference type="PANTHER" id="PTHR48080">
    <property type="entry name" value="D-GALACTONATE DEHYDRATASE-RELATED"/>
    <property type="match status" value="1"/>
</dbReference>
<organism evidence="9 10">
    <name type="scientific">Limisphaera ngatamarikiensis</name>
    <dbReference type="NCBI Taxonomy" id="1324935"/>
    <lineage>
        <taxon>Bacteria</taxon>
        <taxon>Pseudomonadati</taxon>
        <taxon>Verrucomicrobiota</taxon>
        <taxon>Verrucomicrobiia</taxon>
        <taxon>Limisphaerales</taxon>
        <taxon>Limisphaeraceae</taxon>
        <taxon>Limisphaera</taxon>
    </lineage>
</organism>
<feature type="active site" description="Proton acceptor; specific for (S)-substrate epimerization" evidence="5">
    <location>
        <position position="257"/>
    </location>
</feature>
<evidence type="ECO:0000256" key="6">
    <source>
        <dbReference type="PIRSR" id="PIRSR634603-3"/>
    </source>
</evidence>
<comment type="caution">
    <text evidence="9">The sequence shown here is derived from an EMBL/GenBank/DDBJ whole genome shotgun (WGS) entry which is preliminary data.</text>
</comment>
<dbReference type="RefSeq" id="WP_165105955.1">
    <property type="nucleotide sequence ID" value="NZ_JAAKYA010000017.1"/>
</dbReference>
<dbReference type="SMART" id="SM00922">
    <property type="entry name" value="MR_MLE"/>
    <property type="match status" value="1"/>
</dbReference>
<proteinExistence type="inferred from homology"/>
<dbReference type="Gene3D" id="3.20.20.120">
    <property type="entry name" value="Enolase-like C-terminal domain"/>
    <property type="match status" value="1"/>
</dbReference>
<feature type="binding site" evidence="6">
    <location>
        <position position="235"/>
    </location>
    <ligand>
        <name>Mg(2+)</name>
        <dbReference type="ChEBI" id="CHEBI:18420"/>
    </ligand>
</feature>
<dbReference type="Proteomes" id="UP000477311">
    <property type="component" value="Unassembled WGS sequence"/>
</dbReference>
<dbReference type="InterPro" id="IPR029065">
    <property type="entry name" value="Enolase_C-like"/>
</dbReference>
<dbReference type="AlphaFoldDB" id="A0A6M1RFT5"/>
<keyword evidence="3 6" id="KW-0460">Magnesium</keyword>
<keyword evidence="10" id="KW-1185">Reference proteome</keyword>
<dbReference type="PANTHER" id="PTHR48080:SF3">
    <property type="entry name" value="ENOLASE SUPERFAMILY MEMBER DDB_G0284701"/>
    <property type="match status" value="1"/>
</dbReference>
<keyword evidence="4 7" id="KW-0413">Isomerase</keyword>
<dbReference type="GO" id="GO:0016855">
    <property type="term" value="F:racemase and epimerase activity, acting on amino acids and derivatives"/>
    <property type="evidence" value="ECO:0007669"/>
    <property type="project" value="UniProtKB-UniRule"/>
</dbReference>
<evidence type="ECO:0000256" key="1">
    <source>
        <dbReference type="ARBA" id="ARBA00008031"/>
    </source>
</evidence>
<keyword evidence="2 6" id="KW-0479">Metal-binding</keyword>
<dbReference type="InterPro" id="IPR013341">
    <property type="entry name" value="Mandelate_racemase_N_dom"/>
</dbReference>